<reference evidence="3 4" key="1">
    <citation type="submission" date="2022-07" db="EMBL/GenBank/DDBJ databases">
        <title>Genome Analysis of Selected Gammaproteobacteria from Nigerian Food snails.</title>
        <authorList>
            <person name="Okafor A.C."/>
        </authorList>
    </citation>
    <scope>NUCLEOTIDE SEQUENCE [LARGE SCALE GENOMIC DNA]</scope>
    <source>
        <strain evidence="3 4">Awg 2</strain>
    </source>
</reference>
<name>A0ABT4YA22_METRE</name>
<comment type="caution">
    <text evidence="3">The sequence shown here is derived from an EMBL/GenBank/DDBJ whole genome shotgun (WGS) entry which is preliminary data.</text>
</comment>
<dbReference type="Proteomes" id="UP001211689">
    <property type="component" value="Unassembled WGS sequence"/>
</dbReference>
<dbReference type="Pfam" id="PF00589">
    <property type="entry name" value="Phage_integrase"/>
    <property type="match status" value="1"/>
</dbReference>
<keyword evidence="4" id="KW-1185">Reference proteome</keyword>
<evidence type="ECO:0000259" key="2">
    <source>
        <dbReference type="Pfam" id="PF00589"/>
    </source>
</evidence>
<dbReference type="InterPro" id="IPR013762">
    <property type="entry name" value="Integrase-like_cat_sf"/>
</dbReference>
<dbReference type="Gene3D" id="1.10.443.10">
    <property type="entry name" value="Intergrase catalytic core"/>
    <property type="match status" value="1"/>
</dbReference>
<accession>A0ABT4YA22</accession>
<proteinExistence type="predicted"/>
<dbReference type="InterPro" id="IPR002104">
    <property type="entry name" value="Integrase_catalytic"/>
</dbReference>
<dbReference type="InterPro" id="IPR011010">
    <property type="entry name" value="DNA_brk_join_enz"/>
</dbReference>
<gene>
    <name evidence="3" type="ORF">NNO07_21900</name>
</gene>
<keyword evidence="1" id="KW-0233">DNA recombination</keyword>
<dbReference type="CDD" id="cd00397">
    <property type="entry name" value="DNA_BRE_C"/>
    <property type="match status" value="1"/>
</dbReference>
<organism evidence="3 4">
    <name type="scientific">Metapseudomonas resinovorans</name>
    <name type="common">Pseudomonas resinovorans</name>
    <dbReference type="NCBI Taxonomy" id="53412"/>
    <lineage>
        <taxon>Bacteria</taxon>
        <taxon>Pseudomonadati</taxon>
        <taxon>Pseudomonadota</taxon>
        <taxon>Gammaproteobacteria</taxon>
        <taxon>Pseudomonadales</taxon>
        <taxon>Pseudomonadaceae</taxon>
        <taxon>Metapseudomonas</taxon>
    </lineage>
</organism>
<evidence type="ECO:0000313" key="4">
    <source>
        <dbReference type="Proteomes" id="UP001211689"/>
    </source>
</evidence>
<protein>
    <submittedName>
        <fullName evidence="3">Site-specific integrase</fullName>
    </submittedName>
</protein>
<sequence>MSKRKRPSEIDAVIEAWVCKVISSRESLLKVELTRKAKEAKIFLPYLVKQTGLLDSSLLIRESKLLPVLDAMREEKIIVPGQSSAACEWRRRLLEWYERKSEEEKRLIPIFGNSIKIKGYLQNVDGLESITAARRNYKLVAETYAEIEDDLQRLGLIRSDYKKVKERHRSGLAEKELTLQAKLEALRKISIGEVSDVAFPDEPFKHVLHLFGFATLKCDTHSSRSNYTVGFQFFREYLISNGATGYEAITNLLTVNSLPRYRAFLQEEIIERNVSSSHANTMMSTARSVMKKIISIKGFGLGSFIDAPGFSVERETEIYSPYTPSERARISEAIISEINSTNLLARPYSPKNVGEDPVDDGGRLKRGYGTLDNARWIFENKFECVPVLYGNFDRSNSHQRAFLSIIKRLGLPLREVYRDWGVLWRVDARVLAPYVARLAQVTGLNADSLASLEIDDFIQSHDLTGRPCLLYWKERSDGQKMYHLDLFHAEIAWLTTSQGREVKKIYDDVIFLTREIRSFAPESEKNKLFIFQSSSCARFGEIKSIENSAHNMLIRMLSAFARDHALKDDDGKPLALTPSRLRPSFVSELVEFGVSIREIQVMLGHKNIRTTLSYLDRMQFNRVAREKLNHALASIHKKTLVEEEVASDNISMRRDDEAIIYRTGLASCRNPLNPPEFIKKMRSYNNNSACSQFNKCLLCGNSIVTVSHLPELFALRREYRHMLEVSSVLDTPYGTVILENLDVLNSILSSELSDFSESELEMGEQLSRSIITSIFVEGVTP</sequence>
<feature type="domain" description="Tyr recombinase" evidence="2">
    <location>
        <begin position="438"/>
        <end position="616"/>
    </location>
</feature>
<evidence type="ECO:0000256" key="1">
    <source>
        <dbReference type="ARBA" id="ARBA00023172"/>
    </source>
</evidence>
<dbReference type="RefSeq" id="WP_271471937.1">
    <property type="nucleotide sequence ID" value="NZ_JANEWF010000033.1"/>
</dbReference>
<dbReference type="SUPFAM" id="SSF56349">
    <property type="entry name" value="DNA breaking-rejoining enzymes"/>
    <property type="match status" value="1"/>
</dbReference>
<dbReference type="EMBL" id="JANEWF010000033">
    <property type="protein sequence ID" value="MDA8485731.1"/>
    <property type="molecule type" value="Genomic_DNA"/>
</dbReference>
<evidence type="ECO:0000313" key="3">
    <source>
        <dbReference type="EMBL" id="MDA8485731.1"/>
    </source>
</evidence>